<dbReference type="GO" id="GO:0019706">
    <property type="term" value="F:protein-cysteine S-palmitoyltransferase activity"/>
    <property type="evidence" value="ECO:0007669"/>
    <property type="project" value="UniProtKB-EC"/>
</dbReference>
<dbReference type="Pfam" id="PF01529">
    <property type="entry name" value="DHHC"/>
    <property type="match status" value="1"/>
</dbReference>
<keyword evidence="3 10" id="KW-0812">Transmembrane</keyword>
<keyword evidence="4 10" id="KW-1133">Transmembrane helix</keyword>
<dbReference type="AlphaFoldDB" id="A0A7S0ZBH6"/>
<comment type="catalytic activity">
    <reaction evidence="9 10">
        <text>L-cysteinyl-[protein] + hexadecanoyl-CoA = S-hexadecanoyl-L-cysteinyl-[protein] + CoA</text>
        <dbReference type="Rhea" id="RHEA:36683"/>
        <dbReference type="Rhea" id="RHEA-COMP:10131"/>
        <dbReference type="Rhea" id="RHEA-COMP:11032"/>
        <dbReference type="ChEBI" id="CHEBI:29950"/>
        <dbReference type="ChEBI" id="CHEBI:57287"/>
        <dbReference type="ChEBI" id="CHEBI:57379"/>
        <dbReference type="ChEBI" id="CHEBI:74151"/>
        <dbReference type="EC" id="2.3.1.225"/>
    </reaction>
</comment>
<feature type="domain" description="Palmitoyltransferase DHHC" evidence="11">
    <location>
        <begin position="124"/>
        <end position="262"/>
    </location>
</feature>
<evidence type="ECO:0000256" key="5">
    <source>
        <dbReference type="ARBA" id="ARBA00023136"/>
    </source>
</evidence>
<evidence type="ECO:0000256" key="9">
    <source>
        <dbReference type="ARBA" id="ARBA00048048"/>
    </source>
</evidence>
<keyword evidence="5 10" id="KW-0472">Membrane</keyword>
<name>A0A7S0ZBH6_9RHOD</name>
<evidence type="ECO:0000256" key="10">
    <source>
        <dbReference type="RuleBase" id="RU079119"/>
    </source>
</evidence>
<feature type="transmembrane region" description="Helical" evidence="10">
    <location>
        <begin position="31"/>
        <end position="51"/>
    </location>
</feature>
<feature type="transmembrane region" description="Helical" evidence="10">
    <location>
        <begin position="63"/>
        <end position="85"/>
    </location>
</feature>
<keyword evidence="8 10" id="KW-0012">Acyltransferase</keyword>
<gene>
    <name evidence="12" type="ORF">TOLI1172_LOCUS1011</name>
</gene>
<accession>A0A7S0ZBH6</accession>
<feature type="transmembrane region" description="Helical" evidence="10">
    <location>
        <begin position="170"/>
        <end position="194"/>
    </location>
</feature>
<dbReference type="InterPro" id="IPR001594">
    <property type="entry name" value="Palmitoyltrfase_DHHC"/>
</dbReference>
<evidence type="ECO:0000256" key="3">
    <source>
        <dbReference type="ARBA" id="ARBA00022692"/>
    </source>
</evidence>
<evidence type="ECO:0000313" key="12">
    <source>
        <dbReference type="EMBL" id="CAD8816623.1"/>
    </source>
</evidence>
<evidence type="ECO:0000256" key="1">
    <source>
        <dbReference type="ARBA" id="ARBA00004127"/>
    </source>
</evidence>
<evidence type="ECO:0000259" key="11">
    <source>
        <dbReference type="Pfam" id="PF01529"/>
    </source>
</evidence>
<comment type="domain">
    <text evidence="10">The DHHC domain is required for palmitoyltransferase activity.</text>
</comment>
<dbReference type="PROSITE" id="PS50216">
    <property type="entry name" value="DHHC"/>
    <property type="match status" value="1"/>
</dbReference>
<dbReference type="GO" id="GO:0005794">
    <property type="term" value="C:Golgi apparatus"/>
    <property type="evidence" value="ECO:0007669"/>
    <property type="project" value="TreeGrafter"/>
</dbReference>
<dbReference type="GO" id="GO:0005783">
    <property type="term" value="C:endoplasmic reticulum"/>
    <property type="evidence" value="ECO:0007669"/>
    <property type="project" value="TreeGrafter"/>
</dbReference>
<dbReference type="InterPro" id="IPR039859">
    <property type="entry name" value="PFA4/ZDH16/20/ERF2-like"/>
</dbReference>
<dbReference type="PANTHER" id="PTHR22883">
    <property type="entry name" value="ZINC FINGER DHHC DOMAIN CONTAINING PROTEIN"/>
    <property type="match status" value="1"/>
</dbReference>
<evidence type="ECO:0000256" key="8">
    <source>
        <dbReference type="ARBA" id="ARBA00023315"/>
    </source>
</evidence>
<evidence type="ECO:0000256" key="7">
    <source>
        <dbReference type="ARBA" id="ARBA00023288"/>
    </source>
</evidence>
<evidence type="ECO:0000256" key="6">
    <source>
        <dbReference type="ARBA" id="ARBA00023139"/>
    </source>
</evidence>
<proteinExistence type="inferred from homology"/>
<dbReference type="EMBL" id="HBFP01001389">
    <property type="protein sequence ID" value="CAD8816623.1"/>
    <property type="molecule type" value="Transcribed_RNA"/>
</dbReference>
<reference evidence="12" key="1">
    <citation type="submission" date="2021-01" db="EMBL/GenBank/DDBJ databases">
        <authorList>
            <person name="Corre E."/>
            <person name="Pelletier E."/>
            <person name="Niang G."/>
            <person name="Scheremetjew M."/>
            <person name="Finn R."/>
            <person name="Kale V."/>
            <person name="Holt S."/>
            <person name="Cochrane G."/>
            <person name="Meng A."/>
            <person name="Brown T."/>
            <person name="Cohen L."/>
        </authorList>
    </citation>
    <scope>NUCLEOTIDE SEQUENCE</scope>
    <source>
        <strain evidence="12">CCMP3278</strain>
    </source>
</reference>
<dbReference type="PANTHER" id="PTHR22883:SF43">
    <property type="entry name" value="PALMITOYLTRANSFERASE APP"/>
    <property type="match status" value="1"/>
</dbReference>
<keyword evidence="6" id="KW-0564">Palmitate</keyword>
<keyword evidence="2 10" id="KW-0808">Transferase</keyword>
<keyword evidence="7" id="KW-0449">Lipoprotein</keyword>
<feature type="transmembrane region" description="Helical" evidence="10">
    <location>
        <begin position="224"/>
        <end position="251"/>
    </location>
</feature>
<comment type="subcellular location">
    <subcellularLocation>
        <location evidence="1">Endomembrane system</location>
        <topology evidence="1">Multi-pass membrane protein</topology>
    </subcellularLocation>
</comment>
<dbReference type="GO" id="GO:0006612">
    <property type="term" value="P:protein targeting to membrane"/>
    <property type="evidence" value="ECO:0007669"/>
    <property type="project" value="TreeGrafter"/>
</dbReference>
<sequence>MTIKSGHFDESKIKGNSKLWFHGKLLTGPDYYNAIGSFFAIILPTGIYYGICIGWLCTFWSPGGFILLAFAIPLTLTSLISFFLASTDDPGIIPRNDESPVEFVNNPGHPRELEAEFNGCKVRIKYCETCKHWRPLRCVHCFKCNNCVERFDHHCPWLGNCVGRRNYRAFFFFVSVTSILLIFVIATCILQLSLNTKRFLDLNQEMISTAEAFSEALAFWGSGVLIAVIVYAFLAFGFTAGLTGFHLFLMWKNLSTNEFIKKTYGKKNEMNPFPDRGVNAWRSRLLTSKTQSKVKIGYNGPKLDDDENMNDLIQRARAQFESTQV</sequence>
<comment type="similarity">
    <text evidence="10">Belongs to the DHHC palmitoyltransferase family.</text>
</comment>
<evidence type="ECO:0000256" key="2">
    <source>
        <dbReference type="ARBA" id="ARBA00022679"/>
    </source>
</evidence>
<protein>
    <recommendedName>
        <fullName evidence="10">Palmitoyltransferase</fullName>
        <ecNumber evidence="10">2.3.1.225</ecNumber>
    </recommendedName>
</protein>
<evidence type="ECO:0000256" key="4">
    <source>
        <dbReference type="ARBA" id="ARBA00022989"/>
    </source>
</evidence>
<organism evidence="12">
    <name type="scientific">Timspurckia oligopyrenoides</name>
    <dbReference type="NCBI Taxonomy" id="708627"/>
    <lineage>
        <taxon>Eukaryota</taxon>
        <taxon>Rhodophyta</taxon>
        <taxon>Bangiophyceae</taxon>
        <taxon>Porphyridiales</taxon>
        <taxon>Porphyridiaceae</taxon>
        <taxon>Timspurckia</taxon>
    </lineage>
</organism>
<dbReference type="EC" id="2.3.1.225" evidence="10"/>